<protein>
    <submittedName>
        <fullName evidence="2">Uncharacterized protein</fullName>
    </submittedName>
</protein>
<dbReference type="GO" id="GO:0051276">
    <property type="term" value="P:chromosome organization"/>
    <property type="evidence" value="ECO:0007669"/>
    <property type="project" value="InterPro"/>
</dbReference>
<sequence length="313" mass="34085">MGKMGKRPAAKVSHSRKKTIKTKAKVNKTSKAMKKTSMPMPMKAMKAMKAATAMKAMKVMKAVKTQVKRSSSSSTSKAMKAMKASKAMKAMKAMKAAGAAKKKKGNPKVAVGRWAKWRVYVGWKEKTVGRLKKHNLKTNRRGRVVYKKMSDQAKERMKNSKISTWYQSVKEARQVLKLVGFVPVGGKTAAGQALLKQTKMIYYERVYNISQKATKAMLQMMHSPSPSPTSPTMAAPPVSPELVELTSQPGTAEGRRAVLSSPELVELTSQPGSAEGPMAAMLSSPEAEKVSKGEVEGRQRKDDVLVLGGQEAA</sequence>
<dbReference type="EMBL" id="CAMXCT010000616">
    <property type="protein sequence ID" value="CAI3981200.1"/>
    <property type="molecule type" value="Genomic_DNA"/>
</dbReference>
<organism evidence="2">
    <name type="scientific">Cladocopium goreaui</name>
    <dbReference type="NCBI Taxonomy" id="2562237"/>
    <lineage>
        <taxon>Eukaryota</taxon>
        <taxon>Sar</taxon>
        <taxon>Alveolata</taxon>
        <taxon>Dinophyceae</taxon>
        <taxon>Suessiales</taxon>
        <taxon>Symbiodiniaceae</taxon>
        <taxon>Cladocopium</taxon>
    </lineage>
</organism>
<accession>A0A9P1FNT9</accession>
<dbReference type="GO" id="GO:0003677">
    <property type="term" value="F:DNA binding"/>
    <property type="evidence" value="ECO:0007669"/>
    <property type="project" value="InterPro"/>
</dbReference>
<dbReference type="EMBL" id="CAMXCT030000616">
    <property type="protein sequence ID" value="CAL4768512.1"/>
    <property type="molecule type" value="Genomic_DNA"/>
</dbReference>
<dbReference type="Pfam" id="PF19060">
    <property type="entry name" value="DVNP"/>
    <property type="match status" value="1"/>
</dbReference>
<feature type="compositionally biased region" description="Basic residues" evidence="1">
    <location>
        <begin position="1"/>
        <end position="34"/>
    </location>
</feature>
<name>A0A9P1FNT9_9DINO</name>
<feature type="region of interest" description="Disordered" evidence="1">
    <location>
        <begin position="267"/>
        <end position="313"/>
    </location>
</feature>
<reference evidence="3" key="2">
    <citation type="submission" date="2024-04" db="EMBL/GenBank/DDBJ databases">
        <authorList>
            <person name="Chen Y."/>
            <person name="Shah S."/>
            <person name="Dougan E. K."/>
            <person name="Thang M."/>
            <person name="Chan C."/>
        </authorList>
    </citation>
    <scope>NUCLEOTIDE SEQUENCE [LARGE SCALE GENOMIC DNA]</scope>
</reference>
<dbReference type="InterPro" id="IPR043928">
    <property type="entry name" value="DNVP"/>
</dbReference>
<feature type="compositionally biased region" description="Basic and acidic residues" evidence="1">
    <location>
        <begin position="286"/>
        <end position="304"/>
    </location>
</feature>
<keyword evidence="4" id="KW-1185">Reference proteome</keyword>
<gene>
    <name evidence="2" type="ORF">C1SCF055_LOCUS9013</name>
</gene>
<proteinExistence type="predicted"/>
<comment type="caution">
    <text evidence="2">The sequence shown here is derived from an EMBL/GenBank/DDBJ whole genome shotgun (WGS) entry which is preliminary data.</text>
</comment>
<dbReference type="AlphaFoldDB" id="A0A9P1FNT9"/>
<evidence type="ECO:0000313" key="2">
    <source>
        <dbReference type="EMBL" id="CAI3981200.1"/>
    </source>
</evidence>
<evidence type="ECO:0000256" key="1">
    <source>
        <dbReference type="SAM" id="MobiDB-lite"/>
    </source>
</evidence>
<feature type="region of interest" description="Disordered" evidence="1">
    <location>
        <begin position="1"/>
        <end position="36"/>
    </location>
</feature>
<evidence type="ECO:0000313" key="3">
    <source>
        <dbReference type="EMBL" id="CAL1134575.1"/>
    </source>
</evidence>
<evidence type="ECO:0000313" key="4">
    <source>
        <dbReference type="Proteomes" id="UP001152797"/>
    </source>
</evidence>
<dbReference type="EMBL" id="CAMXCT020000616">
    <property type="protein sequence ID" value="CAL1134575.1"/>
    <property type="molecule type" value="Genomic_DNA"/>
</dbReference>
<dbReference type="OrthoDB" id="444085at2759"/>
<dbReference type="Proteomes" id="UP001152797">
    <property type="component" value="Unassembled WGS sequence"/>
</dbReference>
<reference evidence="2" key="1">
    <citation type="submission" date="2022-10" db="EMBL/GenBank/DDBJ databases">
        <authorList>
            <person name="Chen Y."/>
            <person name="Dougan E. K."/>
            <person name="Chan C."/>
            <person name="Rhodes N."/>
            <person name="Thang M."/>
        </authorList>
    </citation>
    <scope>NUCLEOTIDE SEQUENCE</scope>
</reference>